<dbReference type="GO" id="GO:0006383">
    <property type="term" value="P:transcription by RNA polymerase III"/>
    <property type="evidence" value="ECO:0007669"/>
    <property type="project" value="TreeGrafter"/>
</dbReference>
<dbReference type="PANTHER" id="PTHR15052:SF2">
    <property type="entry name" value="GENERAL TRANSCRIPTION FACTOR 3C POLYPEPTIDE 2"/>
    <property type="match status" value="1"/>
</dbReference>
<keyword evidence="4" id="KW-1185">Reference proteome</keyword>
<dbReference type="GO" id="GO:0005634">
    <property type="term" value="C:nucleus"/>
    <property type="evidence" value="ECO:0007669"/>
    <property type="project" value="UniProtKB-SubCell"/>
</dbReference>
<sequence>MAVGGNDVGASNNATTSSGIRVSSFDYSAENFFRYIDDIVALCGEDQNTDFHHSEVQRFSSSLTFLREWRDFRYPPKSIRFGYITERCQSSEEKDAGAITLPQFSSATVPQVLCCKQFIIFLCIVLSVMCKAKSIPWIPNCRNPGITNAETL</sequence>
<evidence type="ECO:0000256" key="1">
    <source>
        <dbReference type="ARBA" id="ARBA00004123"/>
    </source>
</evidence>
<organism evidence="4 5">
    <name type="scientific">Arachis duranensis</name>
    <name type="common">Wild peanut</name>
    <dbReference type="NCBI Taxonomy" id="130453"/>
    <lineage>
        <taxon>Eukaryota</taxon>
        <taxon>Viridiplantae</taxon>
        <taxon>Streptophyta</taxon>
        <taxon>Embryophyta</taxon>
        <taxon>Tracheophyta</taxon>
        <taxon>Spermatophyta</taxon>
        <taxon>Magnoliopsida</taxon>
        <taxon>eudicotyledons</taxon>
        <taxon>Gunneridae</taxon>
        <taxon>Pentapetalae</taxon>
        <taxon>rosids</taxon>
        <taxon>fabids</taxon>
        <taxon>Fabales</taxon>
        <taxon>Fabaceae</taxon>
        <taxon>Papilionoideae</taxon>
        <taxon>50 kb inversion clade</taxon>
        <taxon>dalbergioids sensu lato</taxon>
        <taxon>Dalbergieae</taxon>
        <taxon>Pterocarpus clade</taxon>
        <taxon>Arachis</taxon>
    </lineage>
</organism>
<evidence type="ECO:0000256" key="2">
    <source>
        <dbReference type="ARBA" id="ARBA00023163"/>
    </source>
</evidence>
<dbReference type="RefSeq" id="XP_020984105.1">
    <property type="nucleotide sequence ID" value="XM_021128446.2"/>
</dbReference>
<evidence type="ECO:0000313" key="5">
    <source>
        <dbReference type="RefSeq" id="XP_020984105.1"/>
    </source>
</evidence>
<accession>A0A6P5MI25</accession>
<keyword evidence="2" id="KW-0804">Transcription</keyword>
<reference evidence="4" key="1">
    <citation type="journal article" date="2016" name="Nat. Genet.">
        <title>The genome sequences of Arachis duranensis and Arachis ipaensis, the diploid ancestors of cultivated peanut.</title>
        <authorList>
            <person name="Bertioli D.J."/>
            <person name="Cannon S.B."/>
            <person name="Froenicke L."/>
            <person name="Huang G."/>
            <person name="Farmer A.D."/>
            <person name="Cannon E.K."/>
            <person name="Liu X."/>
            <person name="Gao D."/>
            <person name="Clevenger J."/>
            <person name="Dash S."/>
            <person name="Ren L."/>
            <person name="Moretzsohn M.C."/>
            <person name="Shirasawa K."/>
            <person name="Huang W."/>
            <person name="Vidigal B."/>
            <person name="Abernathy B."/>
            <person name="Chu Y."/>
            <person name="Niederhuth C.E."/>
            <person name="Umale P."/>
            <person name="Araujo A.C."/>
            <person name="Kozik A."/>
            <person name="Kim K.D."/>
            <person name="Burow M.D."/>
            <person name="Varshney R.K."/>
            <person name="Wang X."/>
            <person name="Zhang X."/>
            <person name="Barkley N."/>
            <person name="Guimaraes P.M."/>
            <person name="Isobe S."/>
            <person name="Guo B."/>
            <person name="Liao B."/>
            <person name="Stalker H.T."/>
            <person name="Schmitz R.J."/>
            <person name="Scheffler B.E."/>
            <person name="Leal-Bertioli S.C."/>
            <person name="Xun X."/>
            <person name="Jackson S.A."/>
            <person name="Michelmore R."/>
            <person name="Ozias-Akins P."/>
        </authorList>
    </citation>
    <scope>NUCLEOTIDE SEQUENCE [LARGE SCALE GENOMIC DNA]</scope>
    <source>
        <strain evidence="4">cv. V14167</strain>
    </source>
</reference>
<name>A0A6P5MI25_ARADU</name>
<gene>
    <name evidence="5" type="primary">LOC110274419</name>
</gene>
<dbReference type="GO" id="GO:0000127">
    <property type="term" value="C:transcription factor TFIIIC complex"/>
    <property type="evidence" value="ECO:0007669"/>
    <property type="project" value="TreeGrafter"/>
</dbReference>
<evidence type="ECO:0000256" key="3">
    <source>
        <dbReference type="ARBA" id="ARBA00023242"/>
    </source>
</evidence>
<protein>
    <submittedName>
        <fullName evidence="5">Uncharacterized protein LOC110274419 isoform X2</fullName>
    </submittedName>
</protein>
<comment type="subcellular location">
    <subcellularLocation>
        <location evidence="1">Nucleus</location>
    </subcellularLocation>
</comment>
<proteinExistence type="predicted"/>
<keyword evidence="3" id="KW-0539">Nucleus</keyword>
<reference evidence="5" key="2">
    <citation type="submission" date="2025-08" db="UniProtKB">
        <authorList>
            <consortium name="RefSeq"/>
        </authorList>
    </citation>
    <scope>IDENTIFICATION</scope>
    <source>
        <tissue evidence="5">Whole plant</tissue>
    </source>
</reference>
<evidence type="ECO:0000313" key="4">
    <source>
        <dbReference type="Proteomes" id="UP000515211"/>
    </source>
</evidence>
<dbReference type="InterPro" id="IPR052416">
    <property type="entry name" value="GTF3C_component"/>
</dbReference>
<dbReference type="AlphaFoldDB" id="A0A6P5MI25"/>
<dbReference type="Proteomes" id="UP000515211">
    <property type="component" value="Chromosome 8"/>
</dbReference>
<dbReference type="PANTHER" id="PTHR15052">
    <property type="entry name" value="RNA POLYMERASE III TRANSCRIPTION INITIATION FACTOR COMPLEX SUBUNIT"/>
    <property type="match status" value="1"/>
</dbReference>
<dbReference type="GeneID" id="110274419"/>